<keyword evidence="2" id="KW-1003">Cell membrane</keyword>
<comment type="caution">
    <text evidence="7">The sequence shown here is derived from an EMBL/GenBank/DDBJ whole genome shotgun (WGS) entry which is preliminary data.</text>
</comment>
<evidence type="ECO:0000256" key="4">
    <source>
        <dbReference type="ARBA" id="ARBA00022989"/>
    </source>
</evidence>
<comment type="subcellular location">
    <subcellularLocation>
        <location evidence="1">Membrane</location>
        <topology evidence="1">Multi-pass membrane protein</topology>
    </subcellularLocation>
</comment>
<feature type="transmembrane region" description="Helical" evidence="6">
    <location>
        <begin position="240"/>
        <end position="257"/>
    </location>
</feature>
<gene>
    <name evidence="7" type="ORF">C1J00_07760</name>
</gene>
<dbReference type="GO" id="GO:0005886">
    <property type="term" value="C:plasma membrane"/>
    <property type="evidence" value="ECO:0007669"/>
    <property type="project" value="UniProtKB-ARBA"/>
</dbReference>
<sequence>MDISPRSADGSPVHRLNPLTKLVFAVTVTVSAFALTMTWWPLLLFCTAVLPMVIASGTLRKFFPMLLALWVPIALTVYLIQGFFYPETSRVVAEIGPLELKYEGLVFATQTALRIMVLMGGFFLLLLTTRPGALMSAMTQRGMSPKTVYVVSAALQIAPALADRAQGILHAQQARGLPVKGLRGRIRALVPMAGPLILGALTDVGDRAVAMETRGFGTSRRPTFLTEVPDTAAQRVARTVMGLCALTAVVANVLGVLR</sequence>
<dbReference type="Proteomes" id="UP000235943">
    <property type="component" value="Unassembled WGS sequence"/>
</dbReference>
<feature type="transmembrane region" description="Helical" evidence="6">
    <location>
        <begin position="105"/>
        <end position="128"/>
    </location>
</feature>
<feature type="transmembrane region" description="Helical" evidence="6">
    <location>
        <begin position="62"/>
        <end position="85"/>
    </location>
</feature>
<feature type="transmembrane region" description="Helical" evidence="6">
    <location>
        <begin position="22"/>
        <end position="50"/>
    </location>
</feature>
<organism evidence="7 8">
    <name type="scientific">Streptomyces cahuitamycinicus</name>
    <dbReference type="NCBI Taxonomy" id="2070367"/>
    <lineage>
        <taxon>Bacteria</taxon>
        <taxon>Bacillati</taxon>
        <taxon>Actinomycetota</taxon>
        <taxon>Actinomycetes</taxon>
        <taxon>Kitasatosporales</taxon>
        <taxon>Streptomycetaceae</taxon>
        <taxon>Streptomyces</taxon>
    </lineage>
</organism>
<keyword evidence="5 6" id="KW-0472">Membrane</keyword>
<dbReference type="InterPro" id="IPR051611">
    <property type="entry name" value="ECF_transporter_component"/>
</dbReference>
<keyword evidence="8" id="KW-1185">Reference proteome</keyword>
<dbReference type="Pfam" id="PF02361">
    <property type="entry name" value="CbiQ"/>
    <property type="match status" value="1"/>
</dbReference>
<evidence type="ECO:0000256" key="2">
    <source>
        <dbReference type="ARBA" id="ARBA00022475"/>
    </source>
</evidence>
<dbReference type="InterPro" id="IPR003339">
    <property type="entry name" value="ABC/ECF_trnsptr_transmembrane"/>
</dbReference>
<dbReference type="PANTHER" id="PTHR34857:SF2">
    <property type="entry name" value="SLL0384 PROTEIN"/>
    <property type="match status" value="1"/>
</dbReference>
<evidence type="ECO:0000256" key="5">
    <source>
        <dbReference type="ARBA" id="ARBA00023136"/>
    </source>
</evidence>
<accession>A0A2N8TUN6</accession>
<dbReference type="OrthoDB" id="6400at2"/>
<evidence type="ECO:0000313" key="7">
    <source>
        <dbReference type="EMBL" id="PNG22745.1"/>
    </source>
</evidence>
<proteinExistence type="predicted"/>
<evidence type="ECO:0000313" key="8">
    <source>
        <dbReference type="Proteomes" id="UP000235943"/>
    </source>
</evidence>
<dbReference type="EMBL" id="POUC01000036">
    <property type="protein sequence ID" value="PNG22745.1"/>
    <property type="molecule type" value="Genomic_DNA"/>
</dbReference>
<evidence type="ECO:0000256" key="6">
    <source>
        <dbReference type="SAM" id="Phobius"/>
    </source>
</evidence>
<dbReference type="PANTHER" id="PTHR34857">
    <property type="entry name" value="SLL0384 PROTEIN"/>
    <property type="match status" value="1"/>
</dbReference>
<keyword evidence="3 6" id="KW-0812">Transmembrane</keyword>
<protein>
    <submittedName>
        <fullName evidence="7">Energy-coupling factor transporter transmembrane protein EcfT</fullName>
    </submittedName>
</protein>
<evidence type="ECO:0000256" key="1">
    <source>
        <dbReference type="ARBA" id="ARBA00004141"/>
    </source>
</evidence>
<name>A0A2N8TUN6_9ACTN</name>
<keyword evidence="4 6" id="KW-1133">Transmembrane helix</keyword>
<evidence type="ECO:0000256" key="3">
    <source>
        <dbReference type="ARBA" id="ARBA00022692"/>
    </source>
</evidence>
<reference evidence="7 8" key="1">
    <citation type="submission" date="2018-01" db="EMBL/GenBank/DDBJ databases">
        <title>Draft genome sequence of Streptomyces sp. 13K301.</title>
        <authorList>
            <person name="Sahin N."/>
            <person name="Saygin H."/>
            <person name="Ay H."/>
        </authorList>
    </citation>
    <scope>NUCLEOTIDE SEQUENCE [LARGE SCALE GENOMIC DNA]</scope>
    <source>
        <strain evidence="7 8">13K301</strain>
    </source>
</reference>
<dbReference type="CDD" id="cd16914">
    <property type="entry name" value="EcfT"/>
    <property type="match status" value="1"/>
</dbReference>
<dbReference type="AlphaFoldDB" id="A0A2N8TUN6"/>